<accession>A0ABT3HAQ0</accession>
<dbReference type="PANTHER" id="PTHR11579">
    <property type="entry name" value="PROTEIN-L-ISOASPARTATE O-METHYLTRANSFERASE"/>
    <property type="match status" value="1"/>
</dbReference>
<comment type="similarity">
    <text evidence="1">Belongs to the methyltransferase superfamily. L-isoaspartyl/D-aspartyl protein methyltransferase family.</text>
</comment>
<dbReference type="Pfam" id="PF01135">
    <property type="entry name" value="PCMT"/>
    <property type="match status" value="1"/>
</dbReference>
<proteinExistence type="inferred from homology"/>
<dbReference type="CDD" id="cd02440">
    <property type="entry name" value="AdoMet_MTases"/>
    <property type="match status" value="1"/>
</dbReference>
<dbReference type="InterPro" id="IPR029063">
    <property type="entry name" value="SAM-dependent_MTases_sf"/>
</dbReference>
<evidence type="ECO:0000313" key="4">
    <source>
        <dbReference type="EMBL" id="MCW2307476.1"/>
    </source>
</evidence>
<evidence type="ECO:0000256" key="3">
    <source>
        <dbReference type="ARBA" id="ARBA00030757"/>
    </source>
</evidence>
<dbReference type="PANTHER" id="PTHR11579:SF18">
    <property type="entry name" value="PROTEIN-L-ISOASPARTATE O-METHYLTRANSFERASE"/>
    <property type="match status" value="1"/>
</dbReference>
<reference evidence="5" key="1">
    <citation type="submission" date="2023-07" db="EMBL/GenBank/DDBJ databases">
        <title>Genome sequencing of Purple Non-Sulfur Bacteria from various extreme environments.</title>
        <authorList>
            <person name="Mayer M."/>
        </authorList>
    </citation>
    <scope>NUCLEOTIDE SEQUENCE [LARGE SCALE GENOMIC DNA]</scope>
    <source>
        <strain evidence="5">DSM 17935</strain>
    </source>
</reference>
<evidence type="ECO:0000256" key="2">
    <source>
        <dbReference type="ARBA" id="ARBA00013346"/>
    </source>
</evidence>
<comment type="caution">
    <text evidence="4">The sequence shown here is derived from an EMBL/GenBank/DDBJ whole genome shotgun (WGS) entry which is preliminary data.</text>
</comment>
<keyword evidence="4" id="KW-0489">Methyltransferase</keyword>
<sequence>MVDFTTARRKMVDSQLRTSNVTHYGVLAAMGEVPREDFVPAAQRSLAYIDEDILLKDADAGEPARYLTRPAPFARLVQLVAPGADDVALLVGAGGGYGAAVLAKMVSAVVALECDEELAKEAGKTLDELGIDNAAVVVGPLQAGWPGEGPYDVILVDGAVEKLPDGLLDQLKDDGRLVAVEGHGLAGKAIVYTRSDDDVSGRLGFNLALRSLPGFEKEPEFTF</sequence>
<dbReference type="Gene3D" id="3.40.50.150">
    <property type="entry name" value="Vaccinia Virus protein VP39"/>
    <property type="match status" value="1"/>
</dbReference>
<evidence type="ECO:0000256" key="1">
    <source>
        <dbReference type="ARBA" id="ARBA00005369"/>
    </source>
</evidence>
<dbReference type="InterPro" id="IPR000682">
    <property type="entry name" value="PCMT"/>
</dbReference>
<protein>
    <recommendedName>
        <fullName evidence="2">Protein-L-isoaspartate O-methyltransferase</fullName>
    </recommendedName>
    <alternativeName>
        <fullName evidence="3">Protein L-isoaspartyl methyltransferase</fullName>
    </alternativeName>
</protein>
<evidence type="ECO:0000313" key="5">
    <source>
        <dbReference type="Proteomes" id="UP001209755"/>
    </source>
</evidence>
<gene>
    <name evidence="4" type="ORF">M2319_001807</name>
</gene>
<dbReference type="GO" id="GO:0004719">
    <property type="term" value="F:protein-L-isoaspartate (D-aspartate) O-methyltransferase activity"/>
    <property type="evidence" value="ECO:0007669"/>
    <property type="project" value="UniProtKB-EC"/>
</dbReference>
<name>A0ABT3HAQ0_9HYPH</name>
<dbReference type="EMBL" id="JAOQNS010000004">
    <property type="protein sequence ID" value="MCW2307476.1"/>
    <property type="molecule type" value="Genomic_DNA"/>
</dbReference>
<dbReference type="GO" id="GO:0032259">
    <property type="term" value="P:methylation"/>
    <property type="evidence" value="ECO:0007669"/>
    <property type="project" value="UniProtKB-KW"/>
</dbReference>
<organism evidence="4 5">
    <name type="scientific">Rhodobium gokarnense</name>
    <dbReference type="NCBI Taxonomy" id="364296"/>
    <lineage>
        <taxon>Bacteria</taxon>
        <taxon>Pseudomonadati</taxon>
        <taxon>Pseudomonadota</taxon>
        <taxon>Alphaproteobacteria</taxon>
        <taxon>Hyphomicrobiales</taxon>
        <taxon>Rhodobiaceae</taxon>
        <taxon>Rhodobium</taxon>
    </lineage>
</organism>
<keyword evidence="4" id="KW-0808">Transferase</keyword>
<dbReference type="RefSeq" id="WP_264601128.1">
    <property type="nucleotide sequence ID" value="NZ_JAOQNS010000004.1"/>
</dbReference>
<dbReference type="SUPFAM" id="SSF53335">
    <property type="entry name" value="S-adenosyl-L-methionine-dependent methyltransferases"/>
    <property type="match status" value="1"/>
</dbReference>
<keyword evidence="5" id="KW-1185">Reference proteome</keyword>
<dbReference type="Proteomes" id="UP001209755">
    <property type="component" value="Unassembled WGS sequence"/>
</dbReference>